<evidence type="ECO:0000256" key="1">
    <source>
        <dbReference type="ARBA" id="ARBA00006484"/>
    </source>
</evidence>
<dbReference type="GO" id="GO:0016020">
    <property type="term" value="C:membrane"/>
    <property type="evidence" value="ECO:0007669"/>
    <property type="project" value="TreeGrafter"/>
</dbReference>
<dbReference type="InterPro" id="IPR057326">
    <property type="entry name" value="KR_dom"/>
</dbReference>
<sequence length="299" mass="31260">MTGRGRRVLVTGASSGIGRATAHRLATEGARLVLVSRSEGVLDEVARECTARGASETLVLPTDVGDHEAVEATFAAAFAAYGGLDGVVHAAGVAAYGRFHDVPPEVFEGVLRTNLVGTANVARAAVRLFEERRGGSLVLLGSVLGKMSTPWMSPYATSKWGVAGLARALQIEARSLPGVEVSLVSPGGVDTPIYDLAATWVGHHGNPPPPVTTPEKVAQACVAALDRARRDKDVGFGNPVMVAGFRLLPGVFDALVTPLMARMGLDGRDTPPTAGNVLEPVPEGEAVRGRWPHVWGQVR</sequence>
<dbReference type="GO" id="GO:0016491">
    <property type="term" value="F:oxidoreductase activity"/>
    <property type="evidence" value="ECO:0007669"/>
    <property type="project" value="UniProtKB-KW"/>
</dbReference>
<dbReference type="InterPro" id="IPR036291">
    <property type="entry name" value="NAD(P)-bd_dom_sf"/>
</dbReference>
<evidence type="ECO:0000313" key="4">
    <source>
        <dbReference type="EMBL" id="ROR91878.1"/>
    </source>
</evidence>
<dbReference type="InterPro" id="IPR002347">
    <property type="entry name" value="SDR_fam"/>
</dbReference>
<dbReference type="AlphaFoldDB" id="A0A3N2CWT2"/>
<evidence type="ECO:0000256" key="2">
    <source>
        <dbReference type="ARBA" id="ARBA00023002"/>
    </source>
</evidence>
<dbReference type="Gene3D" id="3.40.50.720">
    <property type="entry name" value="NAD(P)-binding Rossmann-like Domain"/>
    <property type="match status" value="1"/>
</dbReference>
<evidence type="ECO:0000313" key="5">
    <source>
        <dbReference type="Proteomes" id="UP000281738"/>
    </source>
</evidence>
<gene>
    <name evidence="4" type="ORF">EDD33_2758</name>
</gene>
<dbReference type="InterPro" id="IPR020904">
    <property type="entry name" value="Sc_DH/Rdtase_CS"/>
</dbReference>
<comment type="caution">
    <text evidence="4">The sequence shown here is derived from an EMBL/GenBank/DDBJ whole genome shotgun (WGS) entry which is preliminary data.</text>
</comment>
<dbReference type="SMART" id="SM00822">
    <property type="entry name" value="PKS_KR"/>
    <property type="match status" value="1"/>
</dbReference>
<accession>A0A3N2CWT2</accession>
<dbReference type="EMBL" id="RKHO01000001">
    <property type="protein sequence ID" value="ROR91878.1"/>
    <property type="molecule type" value="Genomic_DNA"/>
</dbReference>
<reference evidence="4 5" key="1">
    <citation type="submission" date="2018-11" db="EMBL/GenBank/DDBJ databases">
        <title>Sequencing the genomes of 1000 actinobacteria strains.</title>
        <authorList>
            <person name="Klenk H.-P."/>
        </authorList>
    </citation>
    <scope>NUCLEOTIDE SEQUENCE [LARGE SCALE GENOMIC DNA]</scope>
    <source>
        <strain evidence="4 5">DSM 12652</strain>
    </source>
</reference>
<dbReference type="SUPFAM" id="SSF51735">
    <property type="entry name" value="NAD(P)-binding Rossmann-fold domains"/>
    <property type="match status" value="1"/>
</dbReference>
<dbReference type="Pfam" id="PF00106">
    <property type="entry name" value="adh_short"/>
    <property type="match status" value="1"/>
</dbReference>
<dbReference type="PANTHER" id="PTHR44196">
    <property type="entry name" value="DEHYDROGENASE/REDUCTASE SDR FAMILY MEMBER 7B"/>
    <property type="match status" value="1"/>
</dbReference>
<keyword evidence="5" id="KW-1185">Reference proteome</keyword>
<dbReference type="RefSeq" id="WP_246003514.1">
    <property type="nucleotide sequence ID" value="NZ_RKHO01000001.1"/>
</dbReference>
<name>A0A3N2CWT2_9ACTN</name>
<dbReference type="PANTHER" id="PTHR44196:SF1">
    <property type="entry name" value="DEHYDROGENASE_REDUCTASE SDR FAMILY MEMBER 7B"/>
    <property type="match status" value="1"/>
</dbReference>
<keyword evidence="2" id="KW-0560">Oxidoreductase</keyword>
<organism evidence="4 5">
    <name type="scientific">Nocardioides aurantiacus</name>
    <dbReference type="NCBI Taxonomy" id="86796"/>
    <lineage>
        <taxon>Bacteria</taxon>
        <taxon>Bacillati</taxon>
        <taxon>Actinomycetota</taxon>
        <taxon>Actinomycetes</taxon>
        <taxon>Propionibacteriales</taxon>
        <taxon>Nocardioidaceae</taxon>
        <taxon>Nocardioides</taxon>
    </lineage>
</organism>
<dbReference type="Proteomes" id="UP000281738">
    <property type="component" value="Unassembled WGS sequence"/>
</dbReference>
<dbReference type="PROSITE" id="PS00061">
    <property type="entry name" value="ADH_SHORT"/>
    <property type="match status" value="1"/>
</dbReference>
<comment type="similarity">
    <text evidence="1">Belongs to the short-chain dehydrogenases/reductases (SDR) family.</text>
</comment>
<protein>
    <submittedName>
        <fullName evidence="4">Short-subunit dehydrogenase</fullName>
    </submittedName>
</protein>
<proteinExistence type="inferred from homology"/>
<feature type="domain" description="Ketoreductase" evidence="3">
    <location>
        <begin position="6"/>
        <end position="192"/>
    </location>
</feature>
<dbReference type="PRINTS" id="PR00081">
    <property type="entry name" value="GDHRDH"/>
</dbReference>
<evidence type="ECO:0000259" key="3">
    <source>
        <dbReference type="SMART" id="SM00822"/>
    </source>
</evidence>